<gene>
    <name evidence="4" type="ORF">SCUCBS95973_001296</name>
</gene>
<dbReference type="EMBL" id="CAWUHB010000004">
    <property type="protein sequence ID" value="CAK7211947.1"/>
    <property type="molecule type" value="Genomic_DNA"/>
</dbReference>
<feature type="compositionally biased region" description="Basic and acidic residues" evidence="2">
    <location>
        <begin position="144"/>
        <end position="181"/>
    </location>
</feature>
<feature type="compositionally biased region" description="Low complexity" evidence="2">
    <location>
        <begin position="182"/>
        <end position="191"/>
    </location>
</feature>
<evidence type="ECO:0000259" key="3">
    <source>
        <dbReference type="PROSITE" id="PS50815"/>
    </source>
</evidence>
<reference evidence="4 5" key="1">
    <citation type="submission" date="2024-01" db="EMBL/GenBank/DDBJ databases">
        <authorList>
            <person name="Allen C."/>
            <person name="Tagirdzhanova G."/>
        </authorList>
    </citation>
    <scope>NUCLEOTIDE SEQUENCE [LARGE SCALE GENOMIC DNA]</scope>
</reference>
<feature type="region of interest" description="Disordered" evidence="2">
    <location>
        <begin position="144"/>
        <end position="251"/>
    </location>
</feature>
<evidence type="ECO:0000313" key="4">
    <source>
        <dbReference type="EMBL" id="CAK7211947.1"/>
    </source>
</evidence>
<keyword evidence="5" id="KW-1185">Reference proteome</keyword>
<organism evidence="4 5">
    <name type="scientific">Sporothrix curviconia</name>
    <dbReference type="NCBI Taxonomy" id="1260050"/>
    <lineage>
        <taxon>Eukaryota</taxon>
        <taxon>Fungi</taxon>
        <taxon>Dikarya</taxon>
        <taxon>Ascomycota</taxon>
        <taxon>Pezizomycotina</taxon>
        <taxon>Sordariomycetes</taxon>
        <taxon>Sordariomycetidae</taxon>
        <taxon>Ophiostomatales</taxon>
        <taxon>Ophiostomataceae</taxon>
        <taxon>Sporothrix</taxon>
    </lineage>
</organism>
<dbReference type="InterPro" id="IPR003511">
    <property type="entry name" value="HORMA_dom"/>
</dbReference>
<dbReference type="PANTHER" id="PTHR11842">
    <property type="entry name" value="MITOTIC SPINDLE ASSEMBLY CHECKPOINT PROTEIN MAD2"/>
    <property type="match status" value="1"/>
</dbReference>
<proteinExistence type="inferred from homology"/>
<dbReference type="InterPro" id="IPR036570">
    <property type="entry name" value="HORMA_dom_sf"/>
</dbReference>
<comment type="caution">
    <text evidence="4">The sequence shown here is derived from an EMBL/GenBank/DDBJ whole genome shotgun (WGS) entry which is preliminary data.</text>
</comment>
<dbReference type="PANTHER" id="PTHR11842:SF10">
    <property type="entry name" value="MITOTIC SPINDLE ASSEMBLY CHECKPOINT PROTEIN MAD2B"/>
    <property type="match status" value="1"/>
</dbReference>
<accession>A0ABP0AXE8</accession>
<sequence length="418" mass="44695">MASLSLDEATQLYSTLHHFFEVAVHTVLYYRRLYPERAFATATAFDVPVHQCRHPAVCAWVRATIEQVMVQITGGVGAAASDRLPTDGVNAVAVVVHAPYHETPGIGGGGGGVGLPAGAVLERWVFDVRHLPRGWPGGIEALRRAQTDRGKRDEHGDGAERGEHEGESEGKEARQPRRQSPEKAAAGAGDANGDEEGEVSRYHYYDEEEELANAESEAELDDDDEDDNGSEDEPGSIAHATDSSVDRDIDDGSRAINWTDLDDQLRGVLQRLAQAGQQVAALPDGCTFTVAIELGDTEGGVLEATGARRHMHTNWIPETGGFKQRLFGGGAAATRSSTTSVRSVDSAPLYLECWVEESAIKHAAAKGATRAQMEAKAGLENGGILRPPQAAELLTAATASYKDGSTTRRNKGKTVSFS</sequence>
<dbReference type="InterPro" id="IPR045091">
    <property type="entry name" value="Mad2-like"/>
</dbReference>
<evidence type="ECO:0000256" key="2">
    <source>
        <dbReference type="SAM" id="MobiDB-lite"/>
    </source>
</evidence>
<feature type="compositionally biased region" description="Acidic residues" evidence="2">
    <location>
        <begin position="206"/>
        <end position="234"/>
    </location>
</feature>
<evidence type="ECO:0000313" key="5">
    <source>
        <dbReference type="Proteomes" id="UP001642405"/>
    </source>
</evidence>
<feature type="domain" description="HORMA" evidence="3">
    <location>
        <begin position="10"/>
        <end position="355"/>
    </location>
</feature>
<dbReference type="SUPFAM" id="SSF56019">
    <property type="entry name" value="The spindle assembly checkpoint protein mad2"/>
    <property type="match status" value="1"/>
</dbReference>
<evidence type="ECO:0000256" key="1">
    <source>
        <dbReference type="ARBA" id="ARBA00010348"/>
    </source>
</evidence>
<dbReference type="Proteomes" id="UP001642405">
    <property type="component" value="Unassembled WGS sequence"/>
</dbReference>
<dbReference type="Gene3D" id="3.30.900.10">
    <property type="entry name" value="HORMA domain"/>
    <property type="match status" value="1"/>
</dbReference>
<dbReference type="PROSITE" id="PS50815">
    <property type="entry name" value="HORMA"/>
    <property type="match status" value="1"/>
</dbReference>
<comment type="similarity">
    <text evidence="1">Belongs to the MAD2 family.</text>
</comment>
<feature type="region of interest" description="Disordered" evidence="2">
    <location>
        <begin position="396"/>
        <end position="418"/>
    </location>
</feature>
<name>A0ABP0AXE8_9PEZI</name>
<protein>
    <recommendedName>
        <fullName evidence="3">HORMA domain-containing protein</fullName>
    </recommendedName>
</protein>